<dbReference type="InterPro" id="IPR019741">
    <property type="entry name" value="Galactokinase_CS"/>
</dbReference>
<evidence type="ECO:0000256" key="7">
    <source>
        <dbReference type="ARBA" id="ARBA00022840"/>
    </source>
</evidence>
<evidence type="ECO:0000259" key="13">
    <source>
        <dbReference type="Pfam" id="PF08544"/>
    </source>
</evidence>
<evidence type="ECO:0000256" key="11">
    <source>
        <dbReference type="NCBIfam" id="TIGR00131"/>
    </source>
</evidence>
<dbReference type="Gene3D" id="3.30.70.890">
    <property type="entry name" value="GHMP kinase, C-terminal domain"/>
    <property type="match status" value="1"/>
</dbReference>
<evidence type="ECO:0000256" key="10">
    <source>
        <dbReference type="ARBA" id="ARBA00023277"/>
    </source>
</evidence>
<comment type="similarity">
    <text evidence="1">Belongs to the GHMP kinase family. GalK subfamily.</text>
</comment>
<dbReference type="AlphaFoldDB" id="A0A290Q4V6"/>
<evidence type="ECO:0000256" key="6">
    <source>
        <dbReference type="ARBA" id="ARBA00022777"/>
    </source>
</evidence>
<dbReference type="SUPFAM" id="SSF54211">
    <property type="entry name" value="Ribosomal protein S5 domain 2-like"/>
    <property type="match status" value="1"/>
</dbReference>
<keyword evidence="4" id="KW-0479">Metal-binding</keyword>
<dbReference type="GO" id="GO:0046872">
    <property type="term" value="F:metal ion binding"/>
    <property type="evidence" value="ECO:0007669"/>
    <property type="project" value="UniProtKB-KW"/>
</dbReference>
<dbReference type="PROSITE" id="PS00106">
    <property type="entry name" value="GALACTOKINASE"/>
    <property type="match status" value="1"/>
</dbReference>
<dbReference type="Pfam" id="PF08544">
    <property type="entry name" value="GHMP_kinases_C"/>
    <property type="match status" value="1"/>
</dbReference>
<dbReference type="GO" id="GO:0006012">
    <property type="term" value="P:galactose metabolic process"/>
    <property type="evidence" value="ECO:0007669"/>
    <property type="project" value="UniProtKB-UniRule"/>
</dbReference>
<dbReference type="GO" id="GO:0005829">
    <property type="term" value="C:cytosol"/>
    <property type="evidence" value="ECO:0007669"/>
    <property type="project" value="TreeGrafter"/>
</dbReference>
<dbReference type="PRINTS" id="PR00959">
    <property type="entry name" value="MEVGALKINASE"/>
</dbReference>
<dbReference type="GO" id="GO:0005524">
    <property type="term" value="F:ATP binding"/>
    <property type="evidence" value="ECO:0007669"/>
    <property type="project" value="UniProtKB-UniRule"/>
</dbReference>
<keyword evidence="10" id="KW-0119">Carbohydrate metabolism</keyword>
<reference evidence="15 16" key="1">
    <citation type="submission" date="2017-09" db="EMBL/GenBank/DDBJ databases">
        <title>Complete genome sequence of Verrucomicrobial strain HZ-65, isolated from freshwater.</title>
        <authorList>
            <person name="Choi A."/>
        </authorList>
    </citation>
    <scope>NUCLEOTIDE SEQUENCE [LARGE SCALE GENOMIC DNA]</scope>
    <source>
        <strain evidence="15 16">HZ-65</strain>
    </source>
</reference>
<keyword evidence="6 15" id="KW-0418">Kinase</keyword>
<dbReference type="GO" id="GO:0004335">
    <property type="term" value="F:galactokinase activity"/>
    <property type="evidence" value="ECO:0007669"/>
    <property type="project" value="UniProtKB-UniRule"/>
</dbReference>
<dbReference type="Gene3D" id="3.30.230.10">
    <property type="match status" value="1"/>
</dbReference>
<dbReference type="InterPro" id="IPR020568">
    <property type="entry name" value="Ribosomal_Su5_D2-typ_SF"/>
</dbReference>
<dbReference type="OrthoDB" id="250531at2"/>
<dbReference type="InterPro" id="IPR014721">
    <property type="entry name" value="Ribsml_uS5_D2-typ_fold_subgr"/>
</dbReference>
<organism evidence="15 16">
    <name type="scientific">Nibricoccus aquaticus</name>
    <dbReference type="NCBI Taxonomy" id="2576891"/>
    <lineage>
        <taxon>Bacteria</taxon>
        <taxon>Pseudomonadati</taxon>
        <taxon>Verrucomicrobiota</taxon>
        <taxon>Opitutia</taxon>
        <taxon>Opitutales</taxon>
        <taxon>Opitutaceae</taxon>
        <taxon>Nibricoccus</taxon>
    </lineage>
</organism>
<sequence length="380" mass="40843">MSAARTFALQEFPIHFSHRPLALVRSPGRVNLIGEHTDYNDGFVFPLAIERGTYIAVGPRSDRQVSLYSTHFNETATFALDDLETPVPEWAEYARGVAAILQLDGFSLHGFNGVVAADLPVGAGLSSSASFSLAIARALHVTSGFTWDATKMALLCQRVENEHIGVNCGIMDQLVIAAARENQALLIDCRSLATTPASLPAEAAIVIMDTKKSRTLAGSAYNVRRAQCEAVARFFGVKALRDVTLPELEAAKSKLDPLDYQRACHVISENARTEKAGSLGTPPAAELGQLMNASHESLRNDYEVSCDELDEITALARHQPGCFGARMTGAGFGGCAVALVEANKAESFVMAVTAGYEERFHVKPALYVTRATAGTSHEML</sequence>
<dbReference type="Pfam" id="PF10509">
    <property type="entry name" value="GalKase_gal_bdg"/>
    <property type="match status" value="1"/>
</dbReference>
<evidence type="ECO:0000256" key="5">
    <source>
        <dbReference type="ARBA" id="ARBA00022741"/>
    </source>
</evidence>
<evidence type="ECO:0000256" key="4">
    <source>
        <dbReference type="ARBA" id="ARBA00022723"/>
    </source>
</evidence>
<dbReference type="InterPro" id="IPR036554">
    <property type="entry name" value="GHMP_kinase_C_sf"/>
</dbReference>
<dbReference type="PANTHER" id="PTHR10457">
    <property type="entry name" value="MEVALONATE KINASE/GALACTOKINASE"/>
    <property type="match status" value="1"/>
</dbReference>
<keyword evidence="9" id="KW-0299">Galactose metabolism</keyword>
<feature type="domain" description="GHMP kinase C-terminal" evidence="13">
    <location>
        <begin position="285"/>
        <end position="354"/>
    </location>
</feature>
<protein>
    <recommendedName>
        <fullName evidence="11">Galactokinase</fullName>
        <ecNumber evidence="11">2.7.1.6</ecNumber>
    </recommendedName>
</protein>
<feature type="domain" description="GHMP kinase N-terminal" evidence="12">
    <location>
        <begin position="96"/>
        <end position="176"/>
    </location>
</feature>
<dbReference type="SUPFAM" id="SSF55060">
    <property type="entry name" value="GHMP Kinase, C-terminal domain"/>
    <property type="match status" value="1"/>
</dbReference>
<dbReference type="EMBL" id="CP023344">
    <property type="protein sequence ID" value="ATC63317.1"/>
    <property type="molecule type" value="Genomic_DNA"/>
</dbReference>
<dbReference type="NCBIfam" id="TIGR00131">
    <property type="entry name" value="gal_kin"/>
    <property type="match status" value="1"/>
</dbReference>
<dbReference type="RefSeq" id="WP_096054949.1">
    <property type="nucleotide sequence ID" value="NZ_CP023344.1"/>
</dbReference>
<keyword evidence="7" id="KW-0067">ATP-binding</keyword>
<evidence type="ECO:0000256" key="2">
    <source>
        <dbReference type="ARBA" id="ARBA00022490"/>
    </source>
</evidence>
<evidence type="ECO:0000256" key="1">
    <source>
        <dbReference type="ARBA" id="ARBA00006566"/>
    </source>
</evidence>
<evidence type="ECO:0000259" key="14">
    <source>
        <dbReference type="Pfam" id="PF10509"/>
    </source>
</evidence>
<dbReference type="InterPro" id="IPR019539">
    <property type="entry name" value="GalKase_N"/>
</dbReference>
<evidence type="ECO:0000256" key="3">
    <source>
        <dbReference type="ARBA" id="ARBA00022679"/>
    </source>
</evidence>
<dbReference type="InterPro" id="IPR013750">
    <property type="entry name" value="GHMP_kinase_C_dom"/>
</dbReference>
<evidence type="ECO:0000313" key="15">
    <source>
        <dbReference type="EMBL" id="ATC63317.1"/>
    </source>
</evidence>
<accession>A0A290Q4V6</accession>
<dbReference type="PIRSF" id="PIRSF000530">
    <property type="entry name" value="Galactokinase"/>
    <property type="match status" value="1"/>
</dbReference>
<evidence type="ECO:0000259" key="12">
    <source>
        <dbReference type="Pfam" id="PF00288"/>
    </source>
</evidence>
<dbReference type="EC" id="2.7.1.6" evidence="11"/>
<dbReference type="FunFam" id="3.30.230.10:FF:000017">
    <property type="entry name" value="Galactokinase"/>
    <property type="match status" value="1"/>
</dbReference>
<dbReference type="PRINTS" id="PR00473">
    <property type="entry name" value="GALCTOKINASE"/>
</dbReference>
<keyword evidence="5" id="KW-0547">Nucleotide-binding</keyword>
<dbReference type="PANTHER" id="PTHR10457:SF7">
    <property type="entry name" value="GALACTOKINASE-RELATED"/>
    <property type="match status" value="1"/>
</dbReference>
<dbReference type="KEGG" id="vbh:CMV30_04745"/>
<dbReference type="FunFam" id="3.30.70.890:FF:000001">
    <property type="entry name" value="Galactokinase"/>
    <property type="match status" value="1"/>
</dbReference>
<dbReference type="InterPro" id="IPR000705">
    <property type="entry name" value="Galactokinase"/>
</dbReference>
<evidence type="ECO:0000256" key="8">
    <source>
        <dbReference type="ARBA" id="ARBA00022842"/>
    </source>
</evidence>
<keyword evidence="8" id="KW-0460">Magnesium</keyword>
<dbReference type="PROSITE" id="PS00627">
    <property type="entry name" value="GHMP_KINASES_ATP"/>
    <property type="match status" value="1"/>
</dbReference>
<dbReference type="Proteomes" id="UP000217265">
    <property type="component" value="Chromosome"/>
</dbReference>
<dbReference type="InterPro" id="IPR006204">
    <property type="entry name" value="GHMP_kinase_N_dom"/>
</dbReference>
<evidence type="ECO:0000256" key="9">
    <source>
        <dbReference type="ARBA" id="ARBA00023144"/>
    </source>
</evidence>
<keyword evidence="3" id="KW-0808">Transferase</keyword>
<dbReference type="InterPro" id="IPR006206">
    <property type="entry name" value="Mevalonate/galactokinase"/>
</dbReference>
<keyword evidence="2" id="KW-0963">Cytoplasm</keyword>
<dbReference type="Pfam" id="PF00288">
    <property type="entry name" value="GHMP_kinases_N"/>
    <property type="match status" value="1"/>
</dbReference>
<dbReference type="InterPro" id="IPR006203">
    <property type="entry name" value="GHMP_knse_ATP-bd_CS"/>
</dbReference>
<evidence type="ECO:0000313" key="16">
    <source>
        <dbReference type="Proteomes" id="UP000217265"/>
    </source>
</evidence>
<feature type="domain" description="Galactokinase N-terminal" evidence="14">
    <location>
        <begin position="11"/>
        <end position="59"/>
    </location>
</feature>
<keyword evidence="16" id="KW-1185">Reference proteome</keyword>
<name>A0A290Q4V6_9BACT</name>
<gene>
    <name evidence="15" type="primary">galK</name>
    <name evidence="15" type="ORF">CMV30_04745</name>
</gene>
<proteinExistence type="inferred from homology"/>